<sequence length="132" mass="14978">MQTFRVDEGIKRNDSQVKCEEIGTNLTGLASDEETSWIYEQLKEAGVEESLNSYGYWIGAQLPCSNECAIVFSDSYTQSEYIWDNLNILEEPNGMENCIGVMWTTEYSGPSIYSTWCETETAQGYVCGYQLK</sequence>
<comment type="caution">
    <text evidence="1">The sequence shown here is derived from an EMBL/GenBank/DDBJ whole genome shotgun (WGS) entry which is preliminary data.</text>
</comment>
<dbReference type="InterPro" id="IPR016186">
    <property type="entry name" value="C-type_lectin-like/link_sf"/>
</dbReference>
<evidence type="ECO:0000313" key="1">
    <source>
        <dbReference type="EMBL" id="PIC36792.1"/>
    </source>
</evidence>
<gene>
    <name evidence="1" type="primary">Cnig_chr_IV.g15658</name>
    <name evidence="1" type="ORF">B9Z55_015658</name>
</gene>
<proteinExistence type="predicted"/>
<name>A0A2G5UB62_9PELO</name>
<dbReference type="InterPro" id="IPR016187">
    <property type="entry name" value="CTDL_fold"/>
</dbReference>
<dbReference type="SUPFAM" id="SSF56436">
    <property type="entry name" value="C-type lectin-like"/>
    <property type="match status" value="1"/>
</dbReference>
<dbReference type="Gene3D" id="3.10.100.10">
    <property type="entry name" value="Mannose-Binding Protein A, subunit A"/>
    <property type="match status" value="1"/>
</dbReference>
<dbReference type="AlphaFoldDB" id="A0A2G5UB62"/>
<accession>A0A2G5UB62</accession>
<dbReference type="Proteomes" id="UP000230233">
    <property type="component" value="Chromosome IV"/>
</dbReference>
<organism evidence="1 2">
    <name type="scientific">Caenorhabditis nigoni</name>
    <dbReference type="NCBI Taxonomy" id="1611254"/>
    <lineage>
        <taxon>Eukaryota</taxon>
        <taxon>Metazoa</taxon>
        <taxon>Ecdysozoa</taxon>
        <taxon>Nematoda</taxon>
        <taxon>Chromadorea</taxon>
        <taxon>Rhabditida</taxon>
        <taxon>Rhabditina</taxon>
        <taxon>Rhabditomorpha</taxon>
        <taxon>Rhabditoidea</taxon>
        <taxon>Rhabditidae</taxon>
        <taxon>Peloderinae</taxon>
        <taxon>Caenorhabditis</taxon>
    </lineage>
</organism>
<reference evidence="2" key="1">
    <citation type="submission" date="2017-10" db="EMBL/GenBank/DDBJ databases">
        <title>Rapid genome shrinkage in a self-fertile nematode reveals novel sperm competition proteins.</title>
        <authorList>
            <person name="Yin D."/>
            <person name="Schwarz E.M."/>
            <person name="Thomas C.G."/>
            <person name="Felde R.L."/>
            <person name="Korf I.F."/>
            <person name="Cutter A.D."/>
            <person name="Schartner C.M."/>
            <person name="Ralston E.J."/>
            <person name="Meyer B.J."/>
            <person name="Haag E.S."/>
        </authorList>
    </citation>
    <scope>NUCLEOTIDE SEQUENCE [LARGE SCALE GENOMIC DNA]</scope>
    <source>
        <strain evidence="2">JU1422</strain>
    </source>
</reference>
<keyword evidence="2" id="KW-1185">Reference proteome</keyword>
<dbReference type="EMBL" id="PDUG01000004">
    <property type="protein sequence ID" value="PIC36792.1"/>
    <property type="molecule type" value="Genomic_DNA"/>
</dbReference>
<evidence type="ECO:0008006" key="3">
    <source>
        <dbReference type="Google" id="ProtNLM"/>
    </source>
</evidence>
<dbReference type="OrthoDB" id="5906532at2759"/>
<protein>
    <recommendedName>
        <fullName evidence="3">C-type lectin domain-containing protein</fullName>
    </recommendedName>
</protein>
<evidence type="ECO:0000313" key="2">
    <source>
        <dbReference type="Proteomes" id="UP000230233"/>
    </source>
</evidence>